<dbReference type="STRING" id="37927.SA2016_3731"/>
<organism evidence="2 3">
    <name type="scientific">Sinomonas atrocyanea</name>
    <dbReference type="NCBI Taxonomy" id="37927"/>
    <lineage>
        <taxon>Bacteria</taxon>
        <taxon>Bacillati</taxon>
        <taxon>Actinomycetota</taxon>
        <taxon>Actinomycetes</taxon>
        <taxon>Micrococcales</taxon>
        <taxon>Micrococcaceae</taxon>
        <taxon>Sinomonas</taxon>
    </lineage>
</organism>
<dbReference type="KEGG" id="satk:SA2016_3731"/>
<evidence type="ECO:0000313" key="2">
    <source>
        <dbReference type="EMBL" id="AMM34388.1"/>
    </source>
</evidence>
<dbReference type="EMBL" id="CP014518">
    <property type="protein sequence ID" value="AMM34388.1"/>
    <property type="molecule type" value="Genomic_DNA"/>
</dbReference>
<sequence>MSWRMPAETDPHERLWMAWPSGGYTLGETAEDAHEARAAWAAVAHAARRYEPVTMVVRPEDRAIAEAYLDPRVGLLEAALDDAWIRDMGPSFVLGTPTGGTPGDGGPADGGPARLGAVDWVFNGWGQQDWASWEDDARIGGTVAQTAGAELVPSSLVNEGGGIQVDGRGTVLLTETVQLDPGRNPGATKAQVEAELERTIGARHAVWLPRGLTRDSERFGTRGHVDLVAAIPSPGTLLVHVQHSPEHPDHEVTGQILEVLHASRTADGTPWTIIEVPAPAQLHDGEGWVDYSYINHVAVNGGLVACTFNDPHDEKALRILADAYRGRHVSAVDARIIFSRGGGIHCITQQQPATPAHA</sequence>
<dbReference type="GO" id="GO:0047632">
    <property type="term" value="F:agmatine deiminase activity"/>
    <property type="evidence" value="ECO:0007669"/>
    <property type="project" value="TreeGrafter"/>
</dbReference>
<gene>
    <name evidence="2" type="ORF">SA2016_3731</name>
</gene>
<accession>A0A127A4H3</accession>
<evidence type="ECO:0000313" key="3">
    <source>
        <dbReference type="Proteomes" id="UP000070134"/>
    </source>
</evidence>
<dbReference type="Gene3D" id="3.75.10.10">
    <property type="entry name" value="L-arginine/glycine Amidinotransferase, Chain A"/>
    <property type="match status" value="1"/>
</dbReference>
<dbReference type="PATRIC" id="fig|37927.3.peg.3826"/>
<evidence type="ECO:0000256" key="1">
    <source>
        <dbReference type="ARBA" id="ARBA00022801"/>
    </source>
</evidence>
<dbReference type="Pfam" id="PF04371">
    <property type="entry name" value="PAD_porph"/>
    <property type="match status" value="1"/>
</dbReference>
<dbReference type="RefSeq" id="WP_066501016.1">
    <property type="nucleotide sequence ID" value="NZ_BJMO01000107.1"/>
</dbReference>
<keyword evidence="3" id="KW-1185">Reference proteome</keyword>
<dbReference type="PANTHER" id="PTHR31377">
    <property type="entry name" value="AGMATINE DEIMINASE-RELATED"/>
    <property type="match status" value="1"/>
</dbReference>
<proteinExistence type="predicted"/>
<keyword evidence="1" id="KW-0378">Hydrolase</keyword>
<dbReference type="GO" id="GO:0004668">
    <property type="term" value="F:protein-arginine deiminase activity"/>
    <property type="evidence" value="ECO:0007669"/>
    <property type="project" value="InterPro"/>
</dbReference>
<dbReference type="AlphaFoldDB" id="A0A127A4H3"/>
<name>A0A127A4H3_9MICC</name>
<protein>
    <submittedName>
        <fullName evidence="2">Agmatine deiminase</fullName>
    </submittedName>
</protein>
<dbReference type="OrthoDB" id="9808013at2"/>
<dbReference type="InterPro" id="IPR007466">
    <property type="entry name" value="Peptidyl-Arg-deiminase_porph"/>
</dbReference>
<dbReference type="GO" id="GO:0009446">
    <property type="term" value="P:putrescine biosynthetic process"/>
    <property type="evidence" value="ECO:0007669"/>
    <property type="project" value="InterPro"/>
</dbReference>
<dbReference type="Proteomes" id="UP000070134">
    <property type="component" value="Chromosome"/>
</dbReference>
<dbReference type="PANTHER" id="PTHR31377:SF0">
    <property type="entry name" value="AGMATINE DEIMINASE-RELATED"/>
    <property type="match status" value="1"/>
</dbReference>
<reference evidence="2 3" key="1">
    <citation type="submission" date="2016-02" db="EMBL/GenBank/DDBJ databases">
        <title>Complete genome of Sinomonas atrocyanea KCTC 3377.</title>
        <authorList>
            <person name="Kim K.M."/>
        </authorList>
    </citation>
    <scope>NUCLEOTIDE SEQUENCE [LARGE SCALE GENOMIC DNA]</scope>
    <source>
        <strain evidence="2 3">KCTC 3377</strain>
    </source>
</reference>
<dbReference type="SUPFAM" id="SSF55909">
    <property type="entry name" value="Pentein"/>
    <property type="match status" value="1"/>
</dbReference>